<evidence type="ECO:0000256" key="1">
    <source>
        <dbReference type="PROSITE-ProRule" id="PRU00047"/>
    </source>
</evidence>
<dbReference type="RefSeq" id="XP_006696681.1">
    <property type="nucleotide sequence ID" value="XM_006696618.1"/>
</dbReference>
<proteinExistence type="predicted"/>
<dbReference type="Proteomes" id="UP000008066">
    <property type="component" value="Unassembled WGS sequence"/>
</dbReference>
<dbReference type="AlphaFoldDB" id="G0SEH3"/>
<dbReference type="PROSITE" id="PS50158">
    <property type="entry name" value="ZF_CCHC"/>
    <property type="match status" value="2"/>
</dbReference>
<keyword evidence="5" id="KW-1185">Reference proteome</keyword>
<accession>G0SEH3</accession>
<dbReference type="HOGENOM" id="CLU_1337373_0_0_1"/>
<dbReference type="STRING" id="759272.G0SEH3"/>
<gene>
    <name evidence="4" type="ORF">CTHT_0063750</name>
</gene>
<dbReference type="Pfam" id="PF00098">
    <property type="entry name" value="zf-CCHC"/>
    <property type="match status" value="3"/>
</dbReference>
<keyword evidence="1" id="KW-0863">Zinc-finger</keyword>
<dbReference type="SMART" id="SM00343">
    <property type="entry name" value="ZnF_C2HC"/>
    <property type="match status" value="3"/>
</dbReference>
<dbReference type="InterPro" id="IPR001878">
    <property type="entry name" value="Znf_CCHC"/>
</dbReference>
<evidence type="ECO:0000313" key="4">
    <source>
        <dbReference type="EMBL" id="EGS18350.1"/>
    </source>
</evidence>
<dbReference type="EMBL" id="GL988046">
    <property type="protein sequence ID" value="EGS18350.1"/>
    <property type="molecule type" value="Genomic_DNA"/>
</dbReference>
<dbReference type="InterPro" id="IPR036875">
    <property type="entry name" value="Znf_CCHC_sf"/>
</dbReference>
<feature type="region of interest" description="Disordered" evidence="2">
    <location>
        <begin position="23"/>
        <end position="42"/>
    </location>
</feature>
<dbReference type="OrthoDB" id="8026949at2759"/>
<evidence type="ECO:0000259" key="3">
    <source>
        <dbReference type="PROSITE" id="PS50158"/>
    </source>
</evidence>
<dbReference type="GO" id="GO:0008270">
    <property type="term" value="F:zinc ion binding"/>
    <property type="evidence" value="ECO:0007669"/>
    <property type="project" value="UniProtKB-KW"/>
</dbReference>
<dbReference type="GeneID" id="18260413"/>
<reference evidence="4 5" key="1">
    <citation type="journal article" date="2011" name="Cell">
        <title>Insight into structure and assembly of the nuclear pore complex by utilizing the genome of a eukaryotic thermophile.</title>
        <authorList>
            <person name="Amlacher S."/>
            <person name="Sarges P."/>
            <person name="Flemming D."/>
            <person name="van Noort V."/>
            <person name="Kunze R."/>
            <person name="Devos D.P."/>
            <person name="Arumugam M."/>
            <person name="Bork P."/>
            <person name="Hurt E."/>
        </authorList>
    </citation>
    <scope>NUCLEOTIDE SEQUENCE [LARGE SCALE GENOMIC DNA]</scope>
    <source>
        <strain evidence="5">DSM 1495 / CBS 144.50 / IMI 039719</strain>
    </source>
</reference>
<evidence type="ECO:0000256" key="2">
    <source>
        <dbReference type="SAM" id="MobiDB-lite"/>
    </source>
</evidence>
<dbReference type="Gene3D" id="4.10.60.10">
    <property type="entry name" value="Zinc finger, CCHC-type"/>
    <property type="match status" value="2"/>
</dbReference>
<dbReference type="SUPFAM" id="SSF57756">
    <property type="entry name" value="Retrovirus zinc finger-like domains"/>
    <property type="match status" value="1"/>
</dbReference>
<sequence length="205" mass="21715">MSDCSDNIGTAVNGVTNGWDNAGANGASGGWDSPGTNGAAGGPNPHVDKFACKDCSLATGRPIVRSPAQLLTVECRNGNMGHFSRDCPQGGGDNRGCRNCGQEGHMARECPEPLNMDRVQCRNCDEFGHMRKDCLQPRDSKSLFLSYMPIIANCSKLLASSATTVVRWETTAATARMALLRMPTVVTTGFGNGATDANALLTDDW</sequence>
<protein>
    <recommendedName>
        <fullName evidence="3">CCHC-type domain-containing protein</fullName>
    </recommendedName>
</protein>
<keyword evidence="1" id="KW-0862">Zinc</keyword>
<name>G0SEH3_CHATD</name>
<dbReference type="GO" id="GO:0003676">
    <property type="term" value="F:nucleic acid binding"/>
    <property type="evidence" value="ECO:0007669"/>
    <property type="project" value="InterPro"/>
</dbReference>
<keyword evidence="1" id="KW-0479">Metal-binding</keyword>
<feature type="domain" description="CCHC-type" evidence="3">
    <location>
        <begin position="121"/>
        <end position="134"/>
    </location>
</feature>
<feature type="domain" description="CCHC-type" evidence="3">
    <location>
        <begin position="97"/>
        <end position="112"/>
    </location>
</feature>
<dbReference type="eggNOG" id="KOG0335">
    <property type="taxonomic scope" value="Eukaryota"/>
</dbReference>
<evidence type="ECO:0000313" key="5">
    <source>
        <dbReference type="Proteomes" id="UP000008066"/>
    </source>
</evidence>
<dbReference type="KEGG" id="cthr:CTHT_0063750"/>
<organism evidence="5">
    <name type="scientific">Chaetomium thermophilum (strain DSM 1495 / CBS 144.50 / IMI 039719)</name>
    <name type="common">Thermochaetoides thermophila</name>
    <dbReference type="NCBI Taxonomy" id="759272"/>
    <lineage>
        <taxon>Eukaryota</taxon>
        <taxon>Fungi</taxon>
        <taxon>Dikarya</taxon>
        <taxon>Ascomycota</taxon>
        <taxon>Pezizomycotina</taxon>
        <taxon>Sordariomycetes</taxon>
        <taxon>Sordariomycetidae</taxon>
        <taxon>Sordariales</taxon>
        <taxon>Chaetomiaceae</taxon>
        <taxon>Thermochaetoides</taxon>
    </lineage>
</organism>